<gene>
    <name evidence="1" type="ORF">R3W88_015167</name>
</gene>
<comment type="caution">
    <text evidence="1">The sequence shown here is derived from an EMBL/GenBank/DDBJ whole genome shotgun (WGS) entry which is preliminary data.</text>
</comment>
<sequence length="97" mass="10646">MSKLSCSSISSSSTANVLCQCGVVVEMKTSWTQSNPGRRILIVNSINITKIRSIFRVFSSRTIALRVRSVLGGKWRGFSFLGLGNDYVALTCKLIEV</sequence>
<proteinExistence type="predicted"/>
<name>A0AAV9KTR2_9SOLN</name>
<protein>
    <submittedName>
        <fullName evidence="1">Uncharacterized protein</fullName>
    </submittedName>
</protein>
<dbReference type="AlphaFoldDB" id="A0AAV9KTR2"/>
<dbReference type="Proteomes" id="UP001311915">
    <property type="component" value="Unassembled WGS sequence"/>
</dbReference>
<evidence type="ECO:0000313" key="1">
    <source>
        <dbReference type="EMBL" id="KAK4716829.1"/>
    </source>
</evidence>
<dbReference type="EMBL" id="JAWPEI010000009">
    <property type="protein sequence ID" value="KAK4716829.1"/>
    <property type="molecule type" value="Genomic_DNA"/>
</dbReference>
<keyword evidence="2" id="KW-1185">Reference proteome</keyword>
<evidence type="ECO:0000313" key="2">
    <source>
        <dbReference type="Proteomes" id="UP001311915"/>
    </source>
</evidence>
<organism evidence="1 2">
    <name type="scientific">Solanum pinnatisectum</name>
    <name type="common">tansyleaf nightshade</name>
    <dbReference type="NCBI Taxonomy" id="50273"/>
    <lineage>
        <taxon>Eukaryota</taxon>
        <taxon>Viridiplantae</taxon>
        <taxon>Streptophyta</taxon>
        <taxon>Embryophyta</taxon>
        <taxon>Tracheophyta</taxon>
        <taxon>Spermatophyta</taxon>
        <taxon>Magnoliopsida</taxon>
        <taxon>eudicotyledons</taxon>
        <taxon>Gunneridae</taxon>
        <taxon>Pentapetalae</taxon>
        <taxon>asterids</taxon>
        <taxon>lamiids</taxon>
        <taxon>Solanales</taxon>
        <taxon>Solanaceae</taxon>
        <taxon>Solanoideae</taxon>
        <taxon>Solaneae</taxon>
        <taxon>Solanum</taxon>
    </lineage>
</organism>
<reference evidence="1 2" key="1">
    <citation type="submission" date="2023-10" db="EMBL/GenBank/DDBJ databases">
        <title>Genome-Wide Identification Analysis in wild type Solanum Pinnatisectum Reveals Some Genes Defensing Phytophthora Infestans.</title>
        <authorList>
            <person name="Sun C."/>
        </authorList>
    </citation>
    <scope>NUCLEOTIDE SEQUENCE [LARGE SCALE GENOMIC DNA]</scope>
    <source>
        <strain evidence="1">LQN</strain>
        <tissue evidence="1">Leaf</tissue>
    </source>
</reference>
<accession>A0AAV9KTR2</accession>